<dbReference type="EMBL" id="DXEZ01000334">
    <property type="protein sequence ID" value="HIX55731.1"/>
    <property type="molecule type" value="Genomic_DNA"/>
</dbReference>
<evidence type="ECO:0000313" key="1">
    <source>
        <dbReference type="EMBL" id="HIX55731.1"/>
    </source>
</evidence>
<dbReference type="Proteomes" id="UP000824156">
    <property type="component" value="Unassembled WGS sequence"/>
</dbReference>
<protein>
    <submittedName>
        <fullName evidence="1">Uncharacterized protein</fullName>
    </submittedName>
</protein>
<reference evidence="1" key="1">
    <citation type="journal article" date="2021" name="PeerJ">
        <title>Extensive microbial diversity within the chicken gut microbiome revealed by metagenomics and culture.</title>
        <authorList>
            <person name="Gilroy R."/>
            <person name="Ravi A."/>
            <person name="Getino M."/>
            <person name="Pursley I."/>
            <person name="Horton D.L."/>
            <person name="Alikhan N.F."/>
            <person name="Baker D."/>
            <person name="Gharbi K."/>
            <person name="Hall N."/>
            <person name="Watson M."/>
            <person name="Adriaenssens E.M."/>
            <person name="Foster-Nyarko E."/>
            <person name="Jarju S."/>
            <person name="Secka A."/>
            <person name="Antonio M."/>
            <person name="Oren A."/>
            <person name="Chaudhuri R.R."/>
            <person name="La Ragione R."/>
            <person name="Hildebrand F."/>
            <person name="Pallen M.J."/>
        </authorList>
    </citation>
    <scope>NUCLEOTIDE SEQUENCE</scope>
    <source>
        <strain evidence="1">1719</strain>
    </source>
</reference>
<proteinExistence type="predicted"/>
<sequence>MNQKCPVAKFIEVYTSPNGGVYQCNRQNCFWLEFQNTTTFFPLRELFRFKKYVDSIDLEYMINDTSRSSDFKLVVFSHTDRCFLLNVESIIQLKELLSGAKYMVELNSEINYLLRRRISLLNPQKI</sequence>
<dbReference type="InterPro" id="IPR046508">
    <property type="entry name" value="DUF6686"/>
</dbReference>
<evidence type="ECO:0000313" key="2">
    <source>
        <dbReference type="Proteomes" id="UP000824156"/>
    </source>
</evidence>
<reference evidence="1" key="2">
    <citation type="submission" date="2021-04" db="EMBL/GenBank/DDBJ databases">
        <authorList>
            <person name="Gilroy R."/>
        </authorList>
    </citation>
    <scope>NUCLEOTIDE SEQUENCE</scope>
    <source>
        <strain evidence="1">1719</strain>
    </source>
</reference>
<gene>
    <name evidence="1" type="ORF">H9853_11980</name>
</gene>
<name>A0A9D1WAQ7_9SPHI</name>
<comment type="caution">
    <text evidence="1">The sequence shown here is derived from an EMBL/GenBank/DDBJ whole genome shotgun (WGS) entry which is preliminary data.</text>
</comment>
<dbReference type="Pfam" id="PF20391">
    <property type="entry name" value="DUF6686"/>
    <property type="match status" value="1"/>
</dbReference>
<dbReference type="AlphaFoldDB" id="A0A9D1WAQ7"/>
<accession>A0A9D1WAQ7</accession>
<organism evidence="1 2">
    <name type="scientific">Candidatus Sphingobacterium stercoripullorum</name>
    <dbReference type="NCBI Taxonomy" id="2838759"/>
    <lineage>
        <taxon>Bacteria</taxon>
        <taxon>Pseudomonadati</taxon>
        <taxon>Bacteroidota</taxon>
        <taxon>Sphingobacteriia</taxon>
        <taxon>Sphingobacteriales</taxon>
        <taxon>Sphingobacteriaceae</taxon>
        <taxon>Sphingobacterium</taxon>
    </lineage>
</organism>